<dbReference type="AlphaFoldDB" id="A0A9P6NBH7"/>
<evidence type="ECO:0000256" key="1">
    <source>
        <dbReference type="SAM" id="MobiDB-lite"/>
    </source>
</evidence>
<feature type="compositionally biased region" description="Low complexity" evidence="1">
    <location>
        <begin position="60"/>
        <end position="73"/>
    </location>
</feature>
<name>A0A9P6NBH7_9BASI</name>
<evidence type="ECO:0000313" key="2">
    <source>
        <dbReference type="EMBL" id="KAG0143565.1"/>
    </source>
</evidence>
<evidence type="ECO:0000313" key="3">
    <source>
        <dbReference type="Proteomes" id="UP000886653"/>
    </source>
</evidence>
<feature type="compositionally biased region" description="Polar residues" evidence="1">
    <location>
        <begin position="74"/>
        <end position="110"/>
    </location>
</feature>
<feature type="region of interest" description="Disordered" evidence="1">
    <location>
        <begin position="1"/>
        <end position="113"/>
    </location>
</feature>
<gene>
    <name evidence="2" type="ORF">CROQUDRAFT_661096</name>
</gene>
<protein>
    <submittedName>
        <fullName evidence="2">Uncharacterized protein</fullName>
    </submittedName>
</protein>
<accession>A0A9P6NBH7</accession>
<sequence>MPSVASKKIGSTPAISQKTSTPKKPVPAKQAKPPGGGPNPNPSNVNSSMPKKSRPPKPKQPNLPQSNPSQPSSAISKTQSTGNPKTNLTSAKPHTSPKANSSIAPKSNGQHLPKSKALATNYQVTHQSVTVFPKKPVQENSQGKTLIISAKPNQQRTGMNKPTFTKTTVVTTKVIKWTKTNTIISNGQQTITSVSEGTRSTQTEKQSISNCPGLTNLSGIKKPNKTR</sequence>
<feature type="region of interest" description="Disordered" evidence="1">
    <location>
        <begin position="194"/>
        <end position="227"/>
    </location>
</feature>
<dbReference type="EMBL" id="MU167316">
    <property type="protein sequence ID" value="KAG0143565.1"/>
    <property type="molecule type" value="Genomic_DNA"/>
</dbReference>
<dbReference type="Proteomes" id="UP000886653">
    <property type="component" value="Unassembled WGS sequence"/>
</dbReference>
<feature type="compositionally biased region" description="Polar residues" evidence="1">
    <location>
        <begin position="194"/>
        <end position="218"/>
    </location>
</feature>
<comment type="caution">
    <text evidence="2">The sequence shown here is derived from an EMBL/GenBank/DDBJ whole genome shotgun (WGS) entry which is preliminary data.</text>
</comment>
<reference evidence="2" key="1">
    <citation type="submission" date="2013-11" db="EMBL/GenBank/DDBJ databases">
        <title>Genome sequence of the fusiform rust pathogen reveals effectors for host alternation and coevolution with pine.</title>
        <authorList>
            <consortium name="DOE Joint Genome Institute"/>
            <person name="Smith K."/>
            <person name="Pendleton A."/>
            <person name="Kubisiak T."/>
            <person name="Anderson C."/>
            <person name="Salamov A."/>
            <person name="Aerts A."/>
            <person name="Riley R."/>
            <person name="Clum A."/>
            <person name="Lindquist E."/>
            <person name="Ence D."/>
            <person name="Campbell M."/>
            <person name="Kronenberg Z."/>
            <person name="Feau N."/>
            <person name="Dhillon B."/>
            <person name="Hamelin R."/>
            <person name="Burleigh J."/>
            <person name="Smith J."/>
            <person name="Yandell M."/>
            <person name="Nelson C."/>
            <person name="Grigoriev I."/>
            <person name="Davis J."/>
        </authorList>
    </citation>
    <scope>NUCLEOTIDE SEQUENCE</scope>
    <source>
        <strain evidence="2">G11</strain>
    </source>
</reference>
<keyword evidence="3" id="KW-1185">Reference proteome</keyword>
<organism evidence="2 3">
    <name type="scientific">Cronartium quercuum f. sp. fusiforme G11</name>
    <dbReference type="NCBI Taxonomy" id="708437"/>
    <lineage>
        <taxon>Eukaryota</taxon>
        <taxon>Fungi</taxon>
        <taxon>Dikarya</taxon>
        <taxon>Basidiomycota</taxon>
        <taxon>Pucciniomycotina</taxon>
        <taxon>Pucciniomycetes</taxon>
        <taxon>Pucciniales</taxon>
        <taxon>Coleosporiaceae</taxon>
        <taxon>Cronartium</taxon>
    </lineage>
</organism>
<proteinExistence type="predicted"/>